<dbReference type="RefSeq" id="WP_065470013.1">
    <property type="nucleotide sequence ID" value="NZ_FLTX01000066.1"/>
</dbReference>
<evidence type="ECO:0000313" key="2">
    <source>
        <dbReference type="EMBL" id="SBV52857.1"/>
    </source>
</evidence>
<protein>
    <submittedName>
        <fullName evidence="2">Uncharacterized protein</fullName>
    </submittedName>
</protein>
<gene>
    <name evidence="2" type="ORF">XBLMG947_3658</name>
    <name evidence="1" type="ORF">XbrCFBP1976_18235</name>
</gene>
<reference evidence="2 3" key="1">
    <citation type="submission" date="2016-06" db="EMBL/GenBank/DDBJ databases">
        <authorList>
            <person name="Kjaerup R.B."/>
            <person name="Dalgaard T.S."/>
            <person name="Juul-Madsen H.R."/>
        </authorList>
    </citation>
    <scope>NUCLEOTIDE SEQUENCE [LARGE SCALE GENOMIC DNA]</scope>
    <source>
        <strain evidence="2">LMG947</strain>
    </source>
</reference>
<evidence type="ECO:0000313" key="3">
    <source>
        <dbReference type="Proteomes" id="UP000092503"/>
    </source>
</evidence>
<dbReference type="AlphaFoldDB" id="A0A1C3NR16"/>
<dbReference type="EMBL" id="FLTX01000066">
    <property type="protein sequence ID" value="SBV52857.1"/>
    <property type="molecule type" value="Genomic_DNA"/>
</dbReference>
<dbReference type="EMBL" id="MDCE01000034">
    <property type="protein sequence ID" value="PPV05228.1"/>
    <property type="molecule type" value="Genomic_DNA"/>
</dbReference>
<sequence>MRDTQDPQTQLRHLFAIWVLEPVAAVIEWGSGMNLLSNCGEYAPDALDALYQQLEDTLVQLLLPECAQ</sequence>
<accession>A0A1C3NR16</accession>
<keyword evidence="4" id="KW-1185">Reference proteome</keyword>
<dbReference type="OrthoDB" id="2356263at2"/>
<organism evidence="2 3">
    <name type="scientific">Xanthomonas bromi</name>
    <dbReference type="NCBI Taxonomy" id="56449"/>
    <lineage>
        <taxon>Bacteria</taxon>
        <taxon>Pseudomonadati</taxon>
        <taxon>Pseudomonadota</taxon>
        <taxon>Gammaproteobacteria</taxon>
        <taxon>Lysobacterales</taxon>
        <taxon>Lysobacteraceae</taxon>
        <taxon>Xanthomonas</taxon>
    </lineage>
</organism>
<dbReference type="Proteomes" id="UP000239710">
    <property type="component" value="Unassembled WGS sequence"/>
</dbReference>
<reference evidence="1 4" key="2">
    <citation type="submission" date="2016-08" db="EMBL/GenBank/DDBJ databases">
        <title>Evolution of the type three secretion system and type three effector repertoires in Xanthomonas.</title>
        <authorList>
            <person name="Merda D."/>
            <person name="Briand M."/>
            <person name="Bosis E."/>
            <person name="Rousseau C."/>
            <person name="Portier P."/>
            <person name="Jacques M.-A."/>
            <person name="Fischer-Le Saux M."/>
        </authorList>
    </citation>
    <scope>NUCLEOTIDE SEQUENCE [LARGE SCALE GENOMIC DNA]</scope>
    <source>
        <strain evidence="1 4">CFBP1976</strain>
    </source>
</reference>
<evidence type="ECO:0000313" key="4">
    <source>
        <dbReference type="Proteomes" id="UP000239710"/>
    </source>
</evidence>
<name>A0A1C3NR16_9XANT</name>
<dbReference type="Proteomes" id="UP000092503">
    <property type="component" value="Unassembled WGS sequence"/>
</dbReference>
<evidence type="ECO:0000313" key="1">
    <source>
        <dbReference type="EMBL" id="PPV05228.1"/>
    </source>
</evidence>
<proteinExistence type="predicted"/>